<gene>
    <name evidence="1" type="ORF">HPBE_LOCUS23738</name>
</gene>
<evidence type="ECO:0000313" key="1">
    <source>
        <dbReference type="EMBL" id="VDP40608.1"/>
    </source>
</evidence>
<organism evidence="2 3">
    <name type="scientific">Heligmosomoides polygyrus</name>
    <name type="common">Parasitic roundworm</name>
    <dbReference type="NCBI Taxonomy" id="6339"/>
    <lineage>
        <taxon>Eukaryota</taxon>
        <taxon>Metazoa</taxon>
        <taxon>Ecdysozoa</taxon>
        <taxon>Nematoda</taxon>
        <taxon>Chromadorea</taxon>
        <taxon>Rhabditida</taxon>
        <taxon>Rhabditina</taxon>
        <taxon>Rhabditomorpha</taxon>
        <taxon>Strongyloidea</taxon>
        <taxon>Heligmosomidae</taxon>
        <taxon>Heligmosomoides</taxon>
    </lineage>
</organism>
<dbReference type="WBParaSite" id="HPBE_0002373901-mRNA-1">
    <property type="protein sequence ID" value="HPBE_0002373901-mRNA-1"/>
    <property type="gene ID" value="HPBE_0002373901"/>
</dbReference>
<dbReference type="Proteomes" id="UP000050761">
    <property type="component" value="Unassembled WGS sequence"/>
</dbReference>
<proteinExistence type="predicted"/>
<accession>A0A183GM19</accession>
<accession>A0A3P8E2G0</accession>
<evidence type="ECO:0000313" key="3">
    <source>
        <dbReference type="WBParaSite" id="HPBE_0002373901-mRNA-1"/>
    </source>
</evidence>
<dbReference type="EMBL" id="UZAH01035412">
    <property type="protein sequence ID" value="VDP40608.1"/>
    <property type="molecule type" value="Genomic_DNA"/>
</dbReference>
<keyword evidence="2" id="KW-1185">Reference proteome</keyword>
<sequence length="85" mass="9202">MSVRARFSENSHMQPPTGSLETYSVDLANSCTSESSAIAKPVAQFFGCCKFAEELGAQNAENAFNESDFDCRSLRAGVPERPPLP</sequence>
<evidence type="ECO:0000313" key="2">
    <source>
        <dbReference type="Proteomes" id="UP000050761"/>
    </source>
</evidence>
<name>A0A183GM19_HELPZ</name>
<reference evidence="1 2" key="1">
    <citation type="submission" date="2018-11" db="EMBL/GenBank/DDBJ databases">
        <authorList>
            <consortium name="Pathogen Informatics"/>
        </authorList>
    </citation>
    <scope>NUCLEOTIDE SEQUENCE [LARGE SCALE GENOMIC DNA]</scope>
</reference>
<dbReference type="AlphaFoldDB" id="A0A183GM19"/>
<protein>
    <submittedName>
        <fullName evidence="1 3">Uncharacterized protein</fullName>
    </submittedName>
</protein>
<reference evidence="3" key="2">
    <citation type="submission" date="2019-09" db="UniProtKB">
        <authorList>
            <consortium name="WormBaseParasite"/>
        </authorList>
    </citation>
    <scope>IDENTIFICATION</scope>
</reference>